<dbReference type="AlphaFoldDB" id="A0ABD3A0Q2"/>
<proteinExistence type="predicted"/>
<evidence type="ECO:0000313" key="3">
    <source>
        <dbReference type="Proteomes" id="UP001630127"/>
    </source>
</evidence>
<dbReference type="EMBL" id="JBJUIK010000007">
    <property type="protein sequence ID" value="KAL3524347.1"/>
    <property type="molecule type" value="Genomic_DNA"/>
</dbReference>
<evidence type="ECO:0000259" key="1">
    <source>
        <dbReference type="PROSITE" id="PS50181"/>
    </source>
</evidence>
<dbReference type="Gene3D" id="1.20.1280.50">
    <property type="match status" value="1"/>
</dbReference>
<dbReference type="Proteomes" id="UP001630127">
    <property type="component" value="Unassembled WGS sequence"/>
</dbReference>
<dbReference type="Pfam" id="PF24104">
    <property type="entry name" value="At5g52880_ARM"/>
    <property type="match status" value="1"/>
</dbReference>
<accession>A0ABD3A0Q2</accession>
<name>A0ABD3A0Q2_9GENT</name>
<reference evidence="2 3" key="1">
    <citation type="submission" date="2024-11" db="EMBL/GenBank/DDBJ databases">
        <title>A near-complete genome assembly of Cinchona calisaya.</title>
        <authorList>
            <person name="Lian D.C."/>
            <person name="Zhao X.W."/>
            <person name="Wei L."/>
        </authorList>
    </citation>
    <scope>NUCLEOTIDE SEQUENCE [LARGE SCALE GENOMIC DNA]</scope>
    <source>
        <tissue evidence="2">Nenye</tissue>
    </source>
</reference>
<sequence>MTSNIQFQRSKYRMGTPKERYEELELFESLNCSYRYAVACKELSFILREAYSAVPKNLQSLIFQDTLSAFRLLPKMQTQTAISAANVLLQKAESAFPKRKMVLAVTEFKNAMVSSKRCSKSQPEEEGPTHFPEDVLIHVFSYLDLQSLVSAAMVCRSWSSAASDNHLWESLYVNFFGCTEKYARVNCLNTGGMAKCKEDIPSQSNIVTGSNIPWRDNFKSVYEGVSSKKSAPYRGYCRQCNSIVWLSDPKCYNSHTGKNCKNPKVVPISMSQIIDRVLYDCPPSESSSDSDSDSDDMSVFKLWAYPG</sequence>
<protein>
    <recommendedName>
        <fullName evidence="1">F-box domain-containing protein</fullName>
    </recommendedName>
</protein>
<dbReference type="InterPro" id="IPR057039">
    <property type="entry name" value="At5g52880_ARM"/>
</dbReference>
<dbReference type="InterPro" id="IPR036047">
    <property type="entry name" value="F-box-like_dom_sf"/>
</dbReference>
<dbReference type="PANTHER" id="PTHR47744">
    <property type="entry name" value="OS05G0526300 PROTEIN"/>
    <property type="match status" value="1"/>
</dbReference>
<feature type="domain" description="F-box" evidence="1">
    <location>
        <begin position="125"/>
        <end position="171"/>
    </location>
</feature>
<dbReference type="PROSITE" id="PS50181">
    <property type="entry name" value="FBOX"/>
    <property type="match status" value="1"/>
</dbReference>
<keyword evidence="3" id="KW-1185">Reference proteome</keyword>
<dbReference type="PANTHER" id="PTHR47744:SF1">
    <property type="entry name" value="OS05G0526300 PROTEIN"/>
    <property type="match status" value="1"/>
</dbReference>
<evidence type="ECO:0000313" key="2">
    <source>
        <dbReference type="EMBL" id="KAL3524347.1"/>
    </source>
</evidence>
<dbReference type="SMART" id="SM00256">
    <property type="entry name" value="FBOX"/>
    <property type="match status" value="1"/>
</dbReference>
<dbReference type="Pfam" id="PF12937">
    <property type="entry name" value="F-box-like"/>
    <property type="match status" value="1"/>
</dbReference>
<dbReference type="SUPFAM" id="SSF81383">
    <property type="entry name" value="F-box domain"/>
    <property type="match status" value="1"/>
</dbReference>
<comment type="caution">
    <text evidence="2">The sequence shown here is derived from an EMBL/GenBank/DDBJ whole genome shotgun (WGS) entry which is preliminary data.</text>
</comment>
<gene>
    <name evidence="2" type="ORF">ACH5RR_017181</name>
</gene>
<organism evidence="2 3">
    <name type="scientific">Cinchona calisaya</name>
    <dbReference type="NCBI Taxonomy" id="153742"/>
    <lineage>
        <taxon>Eukaryota</taxon>
        <taxon>Viridiplantae</taxon>
        <taxon>Streptophyta</taxon>
        <taxon>Embryophyta</taxon>
        <taxon>Tracheophyta</taxon>
        <taxon>Spermatophyta</taxon>
        <taxon>Magnoliopsida</taxon>
        <taxon>eudicotyledons</taxon>
        <taxon>Gunneridae</taxon>
        <taxon>Pentapetalae</taxon>
        <taxon>asterids</taxon>
        <taxon>lamiids</taxon>
        <taxon>Gentianales</taxon>
        <taxon>Rubiaceae</taxon>
        <taxon>Cinchonoideae</taxon>
        <taxon>Cinchoneae</taxon>
        <taxon>Cinchona</taxon>
    </lineage>
</organism>
<dbReference type="InterPro" id="IPR001810">
    <property type="entry name" value="F-box_dom"/>
</dbReference>